<sequence length="199" mass="22440">MTVSEYEAKFTNLAEYAPHMVATENMKARKLEDGLKPEILKVVQPMRLPTYAEVVDRALIVEQENEESKRFLKNRKRQRFNDGKKSGGGSFNKQNMGSQVGKPNNPFPLCATCGRPHLGVCLRTSNRQRQGQIAPAQRNNGGQRQGKAFVFMPGDPRNAEEVVAGKDPMRWRRNILSSALRIRNSCSTAVEKRESRVPL</sequence>
<evidence type="ECO:0000313" key="1">
    <source>
        <dbReference type="EMBL" id="KAH7834692.1"/>
    </source>
</evidence>
<dbReference type="EMBL" id="CM037152">
    <property type="protein sequence ID" value="KAH7834692.1"/>
    <property type="molecule type" value="Genomic_DNA"/>
</dbReference>
<evidence type="ECO:0000313" key="2">
    <source>
        <dbReference type="Proteomes" id="UP000828048"/>
    </source>
</evidence>
<gene>
    <name evidence="1" type="ORF">Vadar_018618</name>
</gene>
<comment type="caution">
    <text evidence="1">The sequence shown here is derived from an EMBL/GenBank/DDBJ whole genome shotgun (WGS) entry which is preliminary data.</text>
</comment>
<keyword evidence="2" id="KW-1185">Reference proteome</keyword>
<reference evidence="1 2" key="1">
    <citation type="journal article" date="2021" name="Hortic Res">
        <title>High-quality reference genome and annotation aids understanding of berry development for evergreen blueberry (Vaccinium darrowii).</title>
        <authorList>
            <person name="Yu J."/>
            <person name="Hulse-Kemp A.M."/>
            <person name="Babiker E."/>
            <person name="Staton M."/>
        </authorList>
    </citation>
    <scope>NUCLEOTIDE SEQUENCE [LARGE SCALE GENOMIC DNA]</scope>
    <source>
        <strain evidence="2">cv. NJ 8807/NJ 8810</strain>
        <tissue evidence="1">Young leaf</tissue>
    </source>
</reference>
<protein>
    <submittedName>
        <fullName evidence="1">Uncharacterized protein</fullName>
    </submittedName>
</protein>
<proteinExistence type="predicted"/>
<accession>A0ACB7X1U5</accession>
<name>A0ACB7X1U5_9ERIC</name>
<dbReference type="Proteomes" id="UP000828048">
    <property type="component" value="Chromosome 2"/>
</dbReference>
<organism evidence="1 2">
    <name type="scientific">Vaccinium darrowii</name>
    <dbReference type="NCBI Taxonomy" id="229202"/>
    <lineage>
        <taxon>Eukaryota</taxon>
        <taxon>Viridiplantae</taxon>
        <taxon>Streptophyta</taxon>
        <taxon>Embryophyta</taxon>
        <taxon>Tracheophyta</taxon>
        <taxon>Spermatophyta</taxon>
        <taxon>Magnoliopsida</taxon>
        <taxon>eudicotyledons</taxon>
        <taxon>Gunneridae</taxon>
        <taxon>Pentapetalae</taxon>
        <taxon>asterids</taxon>
        <taxon>Ericales</taxon>
        <taxon>Ericaceae</taxon>
        <taxon>Vaccinioideae</taxon>
        <taxon>Vaccinieae</taxon>
        <taxon>Vaccinium</taxon>
    </lineage>
</organism>